<dbReference type="PROSITE" id="PS51123">
    <property type="entry name" value="OMPA_2"/>
    <property type="match status" value="1"/>
</dbReference>
<dbReference type="Pfam" id="PF09850">
    <property type="entry name" value="DotU"/>
    <property type="match status" value="1"/>
</dbReference>
<feature type="domain" description="OmpA-like" evidence="4">
    <location>
        <begin position="344"/>
        <end position="464"/>
    </location>
</feature>
<keyword evidence="3" id="KW-1133">Transmembrane helix</keyword>
<dbReference type="OrthoDB" id="345640at2"/>
<name>A0A369CEM1_9GAMM</name>
<dbReference type="PANTHER" id="PTHR38033:SF1">
    <property type="entry name" value="DOTU FAMILY TYPE IV_VI SECRETION SYSTEM PROTEIN"/>
    <property type="match status" value="1"/>
</dbReference>
<dbReference type="Pfam" id="PF00691">
    <property type="entry name" value="OmpA"/>
    <property type="match status" value="1"/>
</dbReference>
<keyword evidence="6" id="KW-1185">Reference proteome</keyword>
<feature type="transmembrane region" description="Helical" evidence="3">
    <location>
        <begin position="260"/>
        <end position="282"/>
    </location>
</feature>
<evidence type="ECO:0000256" key="2">
    <source>
        <dbReference type="SAM" id="MobiDB-lite"/>
    </source>
</evidence>
<dbReference type="PANTHER" id="PTHR38033">
    <property type="entry name" value="MEMBRANE PROTEIN-RELATED"/>
    <property type="match status" value="1"/>
</dbReference>
<evidence type="ECO:0000313" key="5">
    <source>
        <dbReference type="EMBL" id="RCX31136.1"/>
    </source>
</evidence>
<reference evidence="5 6" key="1">
    <citation type="submission" date="2018-07" db="EMBL/GenBank/DDBJ databases">
        <title>Genomic Encyclopedia of Type Strains, Phase IV (KMG-IV): sequencing the most valuable type-strain genomes for metagenomic binning, comparative biology and taxonomic classification.</title>
        <authorList>
            <person name="Goeker M."/>
        </authorList>
    </citation>
    <scope>NUCLEOTIDE SEQUENCE [LARGE SCALE GENOMIC DNA]</scope>
    <source>
        <strain evidence="5 6">DSM 26407</strain>
    </source>
</reference>
<keyword evidence="1 3" id="KW-0472">Membrane</keyword>
<dbReference type="InterPro" id="IPR036737">
    <property type="entry name" value="OmpA-like_sf"/>
</dbReference>
<feature type="compositionally biased region" description="Pro residues" evidence="2">
    <location>
        <begin position="37"/>
        <end position="59"/>
    </location>
</feature>
<comment type="caution">
    <text evidence="5">The sequence shown here is derived from an EMBL/GenBank/DDBJ whole genome shotgun (WGS) entry which is preliminary data.</text>
</comment>
<dbReference type="NCBIfam" id="NF005444">
    <property type="entry name" value="PRK07033.1"/>
    <property type="match status" value="1"/>
</dbReference>
<dbReference type="NCBIfam" id="TIGR03350">
    <property type="entry name" value="type_VI_ompA"/>
    <property type="match status" value="1"/>
</dbReference>
<dbReference type="AlphaFoldDB" id="A0A369CEM1"/>
<accession>A0A369CEM1</accession>
<dbReference type="Gene3D" id="1.25.40.590">
    <property type="entry name" value="Type IV / VI secretion system, DotU"/>
    <property type="match status" value="1"/>
</dbReference>
<dbReference type="EMBL" id="QPJY01000003">
    <property type="protein sequence ID" value="RCX31136.1"/>
    <property type="molecule type" value="Genomic_DNA"/>
</dbReference>
<dbReference type="NCBIfam" id="NF038228">
    <property type="entry name" value="IcmH_DotU_IVB"/>
    <property type="match status" value="1"/>
</dbReference>
<dbReference type="InterPro" id="IPR017733">
    <property type="entry name" value="OmpA-like_dom_proteobacteria"/>
</dbReference>
<protein>
    <submittedName>
        <fullName evidence="5">Type VI secretion system protein ImpK</fullName>
    </submittedName>
</protein>
<keyword evidence="3" id="KW-0812">Transmembrane</keyword>
<dbReference type="SUPFAM" id="SSF103088">
    <property type="entry name" value="OmpA-like"/>
    <property type="match status" value="1"/>
</dbReference>
<evidence type="ECO:0000256" key="1">
    <source>
        <dbReference type="PROSITE-ProRule" id="PRU00473"/>
    </source>
</evidence>
<dbReference type="Gene3D" id="3.30.1330.60">
    <property type="entry name" value="OmpA-like domain"/>
    <property type="match status" value="1"/>
</dbReference>
<dbReference type="InterPro" id="IPR017732">
    <property type="entry name" value="T4/T6SS_DotU"/>
</dbReference>
<feature type="region of interest" description="Disordered" evidence="2">
    <location>
        <begin position="424"/>
        <end position="447"/>
    </location>
</feature>
<dbReference type="NCBIfam" id="TIGR03349">
    <property type="entry name" value="IV_VI_DotU"/>
    <property type="match status" value="1"/>
</dbReference>
<evidence type="ECO:0000313" key="6">
    <source>
        <dbReference type="Proteomes" id="UP000252707"/>
    </source>
</evidence>
<dbReference type="CDD" id="cd07185">
    <property type="entry name" value="OmpA_C-like"/>
    <property type="match status" value="1"/>
</dbReference>
<dbReference type="InterPro" id="IPR038522">
    <property type="entry name" value="T4/T6SS_DotU_sf"/>
</dbReference>
<evidence type="ECO:0000256" key="3">
    <source>
        <dbReference type="SAM" id="Phobius"/>
    </source>
</evidence>
<dbReference type="InterPro" id="IPR006665">
    <property type="entry name" value="OmpA-like"/>
</dbReference>
<dbReference type="GO" id="GO:0016020">
    <property type="term" value="C:membrane"/>
    <property type="evidence" value="ECO:0007669"/>
    <property type="project" value="UniProtKB-UniRule"/>
</dbReference>
<dbReference type="Proteomes" id="UP000252707">
    <property type="component" value="Unassembled WGS sequence"/>
</dbReference>
<feature type="region of interest" description="Disordered" evidence="2">
    <location>
        <begin position="1"/>
        <end position="64"/>
    </location>
</feature>
<gene>
    <name evidence="5" type="ORF">DFQ59_103100</name>
</gene>
<organism evidence="5 6">
    <name type="scientific">Thioalbus denitrificans</name>
    <dbReference type="NCBI Taxonomy" id="547122"/>
    <lineage>
        <taxon>Bacteria</taxon>
        <taxon>Pseudomonadati</taxon>
        <taxon>Pseudomonadota</taxon>
        <taxon>Gammaproteobacteria</taxon>
        <taxon>Chromatiales</taxon>
        <taxon>Ectothiorhodospiraceae</taxon>
        <taxon>Thioalbus</taxon>
    </lineage>
</organism>
<proteinExistence type="predicted"/>
<dbReference type="RefSeq" id="WP_114279324.1">
    <property type="nucleotide sequence ID" value="NZ_QPJY01000003.1"/>
</dbReference>
<evidence type="ECO:0000259" key="4">
    <source>
        <dbReference type="PROSITE" id="PS51123"/>
    </source>
</evidence>
<sequence length="467" mass="50871">MDHDDPFFNQPGDEDRTVIRPTPGGRRTQDGAESGPSAPPPAGAPPAAGAPPPRQPPPAGRAAAPLSTAELGHTGLNPLVSAAAPLLTLVTQLRHTLRHPDPEALRRQVIEEVKAFENRARSQGVSSEVTLSARYVLCSLVDETILGTPWGAESSWGNQGMLITFHKEAWGGEKFFALLDHLLRDPLAHLHLLELMYLCLTLGFEGRYRVMAGGQAALADLREKLYRVLRQQRGEYERELSPHWRGVVDRRTPLSRSVPLWVLGAVAAALLLVLYVGFSFMLNRASDPVFASLHAAGNQAAALFNRPVAVAEPTPAPDAPRPPTLRELLNPEILAGQLDVTESDGRSTVILHGDGLFASGSVEIRPDYLPVLRRVAEALAQVPGDVLVTGHTDNVPIHTLRFPSNWHLSQRRAESVVEYLGRETGTPGRFTAEGRAETEPLVPNDTRDNRARNRRVEITLVEAHGRG</sequence>